<dbReference type="PANTHER" id="PTHR10000">
    <property type="entry name" value="PHOSPHOSERINE PHOSPHATASE"/>
    <property type="match status" value="1"/>
</dbReference>
<evidence type="ECO:0000313" key="2">
    <source>
        <dbReference type="Proteomes" id="UP000239471"/>
    </source>
</evidence>
<comment type="caution">
    <text evidence="1">The sequence shown here is derived from an EMBL/GenBank/DDBJ whole genome shotgun (WGS) entry which is preliminary data.</text>
</comment>
<dbReference type="Gene3D" id="3.40.50.1000">
    <property type="entry name" value="HAD superfamily/HAD-like"/>
    <property type="match status" value="1"/>
</dbReference>
<dbReference type="RefSeq" id="WP_170065559.1">
    <property type="nucleotide sequence ID" value="NZ_PVXQ01000001.1"/>
</dbReference>
<dbReference type="EMBL" id="PVXQ01000001">
    <property type="protein sequence ID" value="PRR84591.1"/>
    <property type="molecule type" value="Genomic_DNA"/>
</dbReference>
<dbReference type="AlphaFoldDB" id="A0A2T0BL36"/>
<protein>
    <submittedName>
        <fullName evidence="1">Sugar phosphatase YidA</fullName>
        <ecNumber evidence="1">3.1.3.23</ecNumber>
    </submittedName>
</protein>
<dbReference type="Proteomes" id="UP000239471">
    <property type="component" value="Unassembled WGS sequence"/>
</dbReference>
<dbReference type="InterPro" id="IPR023214">
    <property type="entry name" value="HAD_sf"/>
</dbReference>
<dbReference type="Pfam" id="PF08282">
    <property type="entry name" value="Hydrolase_3"/>
    <property type="match status" value="1"/>
</dbReference>
<reference evidence="1 2" key="1">
    <citation type="submission" date="2018-03" db="EMBL/GenBank/DDBJ databases">
        <title>Genome sequence of Clostridium vincentii DSM 10228.</title>
        <authorList>
            <person name="Poehlein A."/>
            <person name="Daniel R."/>
        </authorList>
    </citation>
    <scope>NUCLEOTIDE SEQUENCE [LARGE SCALE GENOMIC DNA]</scope>
    <source>
        <strain evidence="1 2">DSM 10228</strain>
    </source>
</reference>
<dbReference type="PROSITE" id="PS01229">
    <property type="entry name" value="COF_2"/>
    <property type="match status" value="1"/>
</dbReference>
<organism evidence="1 2">
    <name type="scientific">Clostridium vincentii</name>
    <dbReference type="NCBI Taxonomy" id="52704"/>
    <lineage>
        <taxon>Bacteria</taxon>
        <taxon>Bacillati</taxon>
        <taxon>Bacillota</taxon>
        <taxon>Clostridia</taxon>
        <taxon>Eubacteriales</taxon>
        <taxon>Clostridiaceae</taxon>
        <taxon>Clostridium</taxon>
    </lineage>
</organism>
<dbReference type="Gene3D" id="3.30.1240.10">
    <property type="match status" value="1"/>
</dbReference>
<dbReference type="NCBIfam" id="TIGR01484">
    <property type="entry name" value="HAD-SF-IIB"/>
    <property type="match status" value="1"/>
</dbReference>
<dbReference type="GO" id="GO:0050308">
    <property type="term" value="F:sugar-phosphatase activity"/>
    <property type="evidence" value="ECO:0007669"/>
    <property type="project" value="UniProtKB-EC"/>
</dbReference>
<dbReference type="SFLD" id="SFLDS00003">
    <property type="entry name" value="Haloacid_Dehalogenase"/>
    <property type="match status" value="1"/>
</dbReference>
<dbReference type="GO" id="GO:0000287">
    <property type="term" value="F:magnesium ion binding"/>
    <property type="evidence" value="ECO:0007669"/>
    <property type="project" value="TreeGrafter"/>
</dbReference>
<name>A0A2T0BL36_9CLOT</name>
<dbReference type="SUPFAM" id="SSF56784">
    <property type="entry name" value="HAD-like"/>
    <property type="match status" value="1"/>
</dbReference>
<accession>A0A2T0BL36</accession>
<dbReference type="NCBIfam" id="TIGR00099">
    <property type="entry name" value="Cof-subfamily"/>
    <property type="match status" value="1"/>
</dbReference>
<dbReference type="InterPro" id="IPR000150">
    <property type="entry name" value="Cof"/>
</dbReference>
<dbReference type="GO" id="GO:0005829">
    <property type="term" value="C:cytosol"/>
    <property type="evidence" value="ECO:0007669"/>
    <property type="project" value="TreeGrafter"/>
</dbReference>
<dbReference type="CDD" id="cd07516">
    <property type="entry name" value="HAD_Pase"/>
    <property type="match status" value="1"/>
</dbReference>
<dbReference type="SFLD" id="SFLDG01140">
    <property type="entry name" value="C2.B:_Phosphomannomutase_and_P"/>
    <property type="match status" value="1"/>
</dbReference>
<keyword evidence="1" id="KW-0378">Hydrolase</keyword>
<dbReference type="InterPro" id="IPR006379">
    <property type="entry name" value="HAD-SF_hydro_IIB"/>
</dbReference>
<evidence type="ECO:0000313" key="1">
    <source>
        <dbReference type="EMBL" id="PRR84591.1"/>
    </source>
</evidence>
<sequence>MSIKIICIDLDGTLFSGRNQFISEKSIQAIQEAVKKGVEIVVATGRIYNNAVQVAEKIGSKSPIIAANGAVIMDRDLKKEIYYGALSENQCRKIMELAKKHKITTHFYTTDRVISNDLRGFIGALIYKIASRHAKYGIIVDSCISYKTLVKRFKKYDNRIAKCVVYSNDSERVQAFREDAYRDEELTICGAGRYSLEVNSTGVSKGKAVEILANYLGVKREEILCIGDNENDIFMIQYAGIGVAMGNAVPKLKEVADYITDTNYNDGVAKAIKKFVL</sequence>
<dbReference type="SFLD" id="SFLDG01144">
    <property type="entry name" value="C2.B.4:_PGP_Like"/>
    <property type="match status" value="1"/>
</dbReference>
<dbReference type="PANTHER" id="PTHR10000:SF8">
    <property type="entry name" value="HAD SUPERFAMILY HYDROLASE-LIKE, TYPE 3"/>
    <property type="match status" value="1"/>
</dbReference>
<keyword evidence="2" id="KW-1185">Reference proteome</keyword>
<gene>
    <name evidence="1" type="primary">yidA_1</name>
    <name evidence="1" type="ORF">CLVI_01140</name>
</gene>
<dbReference type="InterPro" id="IPR036412">
    <property type="entry name" value="HAD-like_sf"/>
</dbReference>
<proteinExistence type="predicted"/>
<dbReference type="EC" id="3.1.3.23" evidence="1"/>